<dbReference type="PROSITE" id="PS00211">
    <property type="entry name" value="ABC_TRANSPORTER_1"/>
    <property type="match status" value="1"/>
</dbReference>
<dbReference type="SMART" id="SM00382">
    <property type="entry name" value="AAA"/>
    <property type="match status" value="1"/>
</dbReference>
<protein>
    <submittedName>
        <fullName evidence="4">Sugar ABC transporter ATP-binding protein</fullName>
    </submittedName>
</protein>
<evidence type="ECO:0000313" key="4">
    <source>
        <dbReference type="EMBL" id="KAA9381529.1"/>
    </source>
</evidence>
<proteinExistence type="predicted"/>
<evidence type="ECO:0000256" key="2">
    <source>
        <dbReference type="ARBA" id="ARBA00022840"/>
    </source>
</evidence>
<dbReference type="GO" id="GO:0016887">
    <property type="term" value="F:ATP hydrolysis activity"/>
    <property type="evidence" value="ECO:0007669"/>
    <property type="project" value="InterPro"/>
</dbReference>
<dbReference type="InterPro" id="IPR003439">
    <property type="entry name" value="ABC_transporter-like_ATP-bd"/>
</dbReference>
<sequence>MTDRQPPVLRATGLAKSFGHVQALRHGELTVHAGEVVALVGDNGAGKSTLISCISGAHLPDAGEVRVDDRPMPLGSIKAAMEHGIATVYQGLAMAPDLSVAENLFLSCELRRPGLLGRLGLLDKKAMRERAWELMDSLGITTLQDVTLPVGDLSGGQRQVVAVARAVSRAGRLVIMDEPTAALGARQSQMVIETIRATRDRGLGVVLISHDLPRVLEVADRIVVMRLGRVVADVPARDLKIGQIVALMLGEQNDPREESLPA</sequence>
<accession>A0A5J5KC23</accession>
<dbReference type="Gene3D" id="3.40.50.300">
    <property type="entry name" value="P-loop containing nucleotide triphosphate hydrolases"/>
    <property type="match status" value="1"/>
</dbReference>
<feature type="domain" description="ABC transporter" evidence="3">
    <location>
        <begin position="9"/>
        <end position="252"/>
    </location>
</feature>
<evidence type="ECO:0000259" key="3">
    <source>
        <dbReference type="PROSITE" id="PS50893"/>
    </source>
</evidence>
<dbReference type="InterPro" id="IPR003593">
    <property type="entry name" value="AAA+_ATPase"/>
</dbReference>
<dbReference type="SUPFAM" id="SSF52540">
    <property type="entry name" value="P-loop containing nucleoside triphosphate hydrolases"/>
    <property type="match status" value="1"/>
</dbReference>
<dbReference type="CDD" id="cd03216">
    <property type="entry name" value="ABC_Carb_Monos_I"/>
    <property type="match status" value="1"/>
</dbReference>
<dbReference type="PROSITE" id="PS50893">
    <property type="entry name" value="ABC_TRANSPORTER_2"/>
    <property type="match status" value="1"/>
</dbReference>
<dbReference type="InterPro" id="IPR050107">
    <property type="entry name" value="ABC_carbohydrate_import_ATPase"/>
</dbReference>
<reference evidence="4 5" key="1">
    <citation type="submission" date="2019-09" db="EMBL/GenBank/DDBJ databases">
        <title>Screening of Novel Bioactive Compounds from Soil-Associated.</title>
        <authorList>
            <person name="Gong X."/>
        </authorList>
    </citation>
    <scope>NUCLEOTIDE SEQUENCE [LARGE SCALE GENOMIC DNA]</scope>
    <source>
        <strain evidence="4 5">Gxj-6</strain>
    </source>
</reference>
<name>A0A5J5KC23_9ACTN</name>
<dbReference type="EMBL" id="VYTZ01000001">
    <property type="protein sequence ID" value="KAA9381529.1"/>
    <property type="molecule type" value="Genomic_DNA"/>
</dbReference>
<dbReference type="RefSeq" id="WP_150930292.1">
    <property type="nucleotide sequence ID" value="NZ_VYTZ01000001.1"/>
</dbReference>
<comment type="caution">
    <text evidence="4">The sequence shown here is derived from an EMBL/GenBank/DDBJ whole genome shotgun (WGS) entry which is preliminary data.</text>
</comment>
<dbReference type="GO" id="GO:0005524">
    <property type="term" value="F:ATP binding"/>
    <property type="evidence" value="ECO:0007669"/>
    <property type="project" value="UniProtKB-KW"/>
</dbReference>
<dbReference type="AlphaFoldDB" id="A0A5J5KC23"/>
<keyword evidence="2 4" id="KW-0067">ATP-binding</keyword>
<dbReference type="PANTHER" id="PTHR43790:SF8">
    <property type="entry name" value="SUGAR ABC TRANSPORTER ATP-BINDING PROTEIN"/>
    <property type="match status" value="1"/>
</dbReference>
<dbReference type="InterPro" id="IPR027417">
    <property type="entry name" value="P-loop_NTPase"/>
</dbReference>
<dbReference type="Pfam" id="PF00005">
    <property type="entry name" value="ABC_tran"/>
    <property type="match status" value="1"/>
</dbReference>
<evidence type="ECO:0000313" key="5">
    <source>
        <dbReference type="Proteomes" id="UP000327011"/>
    </source>
</evidence>
<dbReference type="PANTHER" id="PTHR43790">
    <property type="entry name" value="CARBOHYDRATE TRANSPORT ATP-BINDING PROTEIN MG119-RELATED"/>
    <property type="match status" value="1"/>
</dbReference>
<evidence type="ECO:0000256" key="1">
    <source>
        <dbReference type="ARBA" id="ARBA00022741"/>
    </source>
</evidence>
<organism evidence="4 5">
    <name type="scientific">Microbispora cellulosiformans</name>
    <dbReference type="NCBI Taxonomy" id="2614688"/>
    <lineage>
        <taxon>Bacteria</taxon>
        <taxon>Bacillati</taxon>
        <taxon>Actinomycetota</taxon>
        <taxon>Actinomycetes</taxon>
        <taxon>Streptosporangiales</taxon>
        <taxon>Streptosporangiaceae</taxon>
        <taxon>Microbispora</taxon>
    </lineage>
</organism>
<dbReference type="InterPro" id="IPR017871">
    <property type="entry name" value="ABC_transporter-like_CS"/>
</dbReference>
<keyword evidence="5" id="KW-1185">Reference proteome</keyword>
<keyword evidence="1" id="KW-0547">Nucleotide-binding</keyword>
<gene>
    <name evidence="4" type="ORF">F5972_01445</name>
</gene>
<dbReference type="Proteomes" id="UP000327011">
    <property type="component" value="Unassembled WGS sequence"/>
</dbReference>